<dbReference type="InterPro" id="IPR003441">
    <property type="entry name" value="NAC-dom"/>
</dbReference>
<proteinExistence type="predicted"/>
<keyword evidence="3" id="KW-0238">DNA-binding</keyword>
<keyword evidence="2" id="KW-0805">Transcription regulation</keyword>
<evidence type="ECO:0000256" key="5">
    <source>
        <dbReference type="ARBA" id="ARBA00023242"/>
    </source>
</evidence>
<comment type="subcellular location">
    <subcellularLocation>
        <location evidence="1">Nucleus</location>
    </subcellularLocation>
</comment>
<dbReference type="GO" id="GO:0003677">
    <property type="term" value="F:DNA binding"/>
    <property type="evidence" value="ECO:0007669"/>
    <property type="project" value="UniProtKB-KW"/>
</dbReference>
<protein>
    <recommendedName>
        <fullName evidence="6">NAC domain-containing protein</fullName>
    </recommendedName>
</protein>
<dbReference type="PANTHER" id="PTHR31989">
    <property type="entry name" value="NAC DOMAIN-CONTAINING PROTEIN 82-RELATED"/>
    <property type="match status" value="1"/>
</dbReference>
<dbReference type="GO" id="GO:0005634">
    <property type="term" value="C:nucleus"/>
    <property type="evidence" value="ECO:0007669"/>
    <property type="project" value="UniProtKB-SubCell"/>
</dbReference>
<keyword evidence="8" id="KW-1185">Reference proteome</keyword>
<evidence type="ECO:0000256" key="3">
    <source>
        <dbReference type="ARBA" id="ARBA00023125"/>
    </source>
</evidence>
<evidence type="ECO:0000259" key="6">
    <source>
        <dbReference type="PROSITE" id="PS51005"/>
    </source>
</evidence>
<evidence type="ECO:0000313" key="8">
    <source>
        <dbReference type="Proteomes" id="UP001428341"/>
    </source>
</evidence>
<dbReference type="Gene3D" id="2.170.150.80">
    <property type="entry name" value="NAC domain"/>
    <property type="match status" value="1"/>
</dbReference>
<comment type="caution">
    <text evidence="7">The sequence shown here is derived from an EMBL/GenBank/DDBJ whole genome shotgun (WGS) entry which is preliminary data.</text>
</comment>
<dbReference type="GO" id="GO:0006355">
    <property type="term" value="P:regulation of DNA-templated transcription"/>
    <property type="evidence" value="ECO:0007669"/>
    <property type="project" value="InterPro"/>
</dbReference>
<dbReference type="Proteomes" id="UP001428341">
    <property type="component" value="Unassembled WGS sequence"/>
</dbReference>
<dbReference type="EMBL" id="JBCGBO010000024">
    <property type="protein sequence ID" value="KAK9181322.1"/>
    <property type="molecule type" value="Genomic_DNA"/>
</dbReference>
<keyword evidence="5" id="KW-0539">Nucleus</keyword>
<reference evidence="7 8" key="1">
    <citation type="submission" date="2024-05" db="EMBL/GenBank/DDBJ databases">
        <title>Haplotype-resolved chromosome-level genome assembly of Huyou (Citrus changshanensis).</title>
        <authorList>
            <person name="Miao C."/>
            <person name="Chen W."/>
            <person name="Wu Y."/>
            <person name="Wang L."/>
            <person name="Zhao S."/>
            <person name="Grierson D."/>
            <person name="Xu C."/>
            <person name="Chen K."/>
        </authorList>
    </citation>
    <scope>NUCLEOTIDE SEQUENCE [LARGE SCALE GENOMIC DNA]</scope>
    <source>
        <strain evidence="7">01-14</strain>
        <tissue evidence="7">Leaf</tissue>
    </source>
</reference>
<dbReference type="Pfam" id="PF02365">
    <property type="entry name" value="NAM"/>
    <property type="match status" value="1"/>
</dbReference>
<evidence type="ECO:0000256" key="4">
    <source>
        <dbReference type="ARBA" id="ARBA00023163"/>
    </source>
</evidence>
<gene>
    <name evidence="7" type="ORF">WN944_024459</name>
</gene>
<dbReference type="SUPFAM" id="SSF101941">
    <property type="entry name" value="NAC domain"/>
    <property type="match status" value="1"/>
</dbReference>
<sequence length="130" mass="15315">MYFFTWHTYIRNRLNRVAGNGYWKETGGNDIQIGSKGNPIGYKKTLVYYQFQGNYSKGDATKSVFYQYQYQGNYSEKDAMRTSWIMQEYRINDQHVPPAPYTQREANLMKLRLGCAADEEEDAFTQMENL</sequence>
<dbReference type="InterPro" id="IPR036093">
    <property type="entry name" value="NAC_dom_sf"/>
</dbReference>
<evidence type="ECO:0000256" key="2">
    <source>
        <dbReference type="ARBA" id="ARBA00023015"/>
    </source>
</evidence>
<keyword evidence="4" id="KW-0804">Transcription</keyword>
<organism evidence="7 8">
    <name type="scientific">Citrus x changshan-huyou</name>
    <dbReference type="NCBI Taxonomy" id="2935761"/>
    <lineage>
        <taxon>Eukaryota</taxon>
        <taxon>Viridiplantae</taxon>
        <taxon>Streptophyta</taxon>
        <taxon>Embryophyta</taxon>
        <taxon>Tracheophyta</taxon>
        <taxon>Spermatophyta</taxon>
        <taxon>Magnoliopsida</taxon>
        <taxon>eudicotyledons</taxon>
        <taxon>Gunneridae</taxon>
        <taxon>Pentapetalae</taxon>
        <taxon>rosids</taxon>
        <taxon>malvids</taxon>
        <taxon>Sapindales</taxon>
        <taxon>Rutaceae</taxon>
        <taxon>Aurantioideae</taxon>
        <taxon>Citrus</taxon>
    </lineage>
</organism>
<dbReference type="AlphaFoldDB" id="A0AAP0LNP3"/>
<evidence type="ECO:0000313" key="7">
    <source>
        <dbReference type="EMBL" id="KAK9181322.1"/>
    </source>
</evidence>
<accession>A0AAP0LNP3</accession>
<dbReference type="PROSITE" id="PS51005">
    <property type="entry name" value="NAC"/>
    <property type="match status" value="1"/>
</dbReference>
<feature type="domain" description="NAC" evidence="6">
    <location>
        <begin position="1"/>
        <end position="114"/>
    </location>
</feature>
<evidence type="ECO:0000256" key="1">
    <source>
        <dbReference type="ARBA" id="ARBA00004123"/>
    </source>
</evidence>
<name>A0AAP0LNP3_9ROSI</name>